<proteinExistence type="predicted"/>
<keyword evidence="1 2" id="KW-0727">SH2 domain</keyword>
<dbReference type="PROSITE" id="PS50001">
    <property type="entry name" value="SH2"/>
    <property type="match status" value="1"/>
</dbReference>
<evidence type="ECO:0000313" key="5">
    <source>
        <dbReference type="Proteomes" id="UP000095280"/>
    </source>
</evidence>
<dbReference type="InterPro" id="IPR051484">
    <property type="entry name" value="Tensin_PTEN_phosphatase"/>
</dbReference>
<dbReference type="Gene3D" id="3.30.505.10">
    <property type="entry name" value="SH2 domain"/>
    <property type="match status" value="1"/>
</dbReference>
<dbReference type="Proteomes" id="UP000095280">
    <property type="component" value="Unplaced"/>
</dbReference>
<organism evidence="5 6">
    <name type="scientific">Macrostomum lignano</name>
    <dbReference type="NCBI Taxonomy" id="282301"/>
    <lineage>
        <taxon>Eukaryota</taxon>
        <taxon>Metazoa</taxon>
        <taxon>Spiralia</taxon>
        <taxon>Lophotrochozoa</taxon>
        <taxon>Platyhelminthes</taxon>
        <taxon>Rhabditophora</taxon>
        <taxon>Macrostomorpha</taxon>
        <taxon>Macrostomida</taxon>
        <taxon>Macrostomidae</taxon>
        <taxon>Macrostomum</taxon>
    </lineage>
</organism>
<dbReference type="SUPFAM" id="SSF50729">
    <property type="entry name" value="PH domain-like"/>
    <property type="match status" value="1"/>
</dbReference>
<protein>
    <submittedName>
        <fullName evidence="6">SH2 domain-containing protein</fullName>
    </submittedName>
</protein>
<dbReference type="SMART" id="SM00252">
    <property type="entry name" value="SH2"/>
    <property type="match status" value="1"/>
</dbReference>
<dbReference type="AlphaFoldDB" id="A0A1I8IAG4"/>
<keyword evidence="5" id="KW-1185">Reference proteome</keyword>
<reference evidence="6" key="1">
    <citation type="submission" date="2016-11" db="UniProtKB">
        <authorList>
            <consortium name="WormBaseParasite"/>
        </authorList>
    </citation>
    <scope>IDENTIFICATION</scope>
</reference>
<evidence type="ECO:0000313" key="6">
    <source>
        <dbReference type="WBParaSite" id="maker-uti_cns_0010841-snap-gene-0.2-mRNA-1"/>
    </source>
</evidence>
<sequence length="374" mass="39984">MEPAPQSHRQQQQQRALASSTSRGVASAHASPAARRAAAATFGGGGGGIYGSRHRENGGAYRSGHVTSAGGSASAAAISSLGKEDSLEAACLGPPKFVTDTSPMWYLPEASRDDAIQYLRHLPPGRFIVRDSHSYPGGYGLAVKVAEVPKGAPVRSEDRDTELVRHFLIEPTSKGVRLKGCPNEPVFASLAALIYQHTVTQLALPCKLVLPPMPGSATSHQQHQQPADLVSGMDPLQILAQGAACNVLYLGAVDLESLSGAAGIAKAVDVILRCRDRLRTAPCQFKVARDGITITDTERKLFFRKHFPTACITHCGLDPHNERGCTNLTRREICKDRRSDNTGVIVTEIEDYQPAEAVIQFVCNYLIGGRGTIG</sequence>
<feature type="domain" description="SH2" evidence="4">
    <location>
        <begin position="105"/>
        <end position="212"/>
    </location>
</feature>
<dbReference type="Pfam" id="PF00017">
    <property type="entry name" value="SH2"/>
    <property type="match status" value="1"/>
</dbReference>
<evidence type="ECO:0000256" key="1">
    <source>
        <dbReference type="ARBA" id="ARBA00022999"/>
    </source>
</evidence>
<dbReference type="PRINTS" id="PR00401">
    <property type="entry name" value="SH2DOMAIN"/>
</dbReference>
<dbReference type="InterPro" id="IPR036860">
    <property type="entry name" value="SH2_dom_sf"/>
</dbReference>
<evidence type="ECO:0000259" key="4">
    <source>
        <dbReference type="PROSITE" id="PS50001"/>
    </source>
</evidence>
<dbReference type="Pfam" id="PF08416">
    <property type="entry name" value="PTB"/>
    <property type="match status" value="1"/>
</dbReference>
<evidence type="ECO:0000256" key="3">
    <source>
        <dbReference type="SAM" id="MobiDB-lite"/>
    </source>
</evidence>
<dbReference type="Gene3D" id="2.30.29.30">
    <property type="entry name" value="Pleckstrin-homology domain (PH domain)/Phosphotyrosine-binding domain (PTB)"/>
    <property type="match status" value="1"/>
</dbReference>
<dbReference type="PANTHER" id="PTHR45734">
    <property type="entry name" value="TENSIN"/>
    <property type="match status" value="1"/>
</dbReference>
<dbReference type="InterPro" id="IPR011993">
    <property type="entry name" value="PH-like_dom_sf"/>
</dbReference>
<accession>A0A1I8IAG4</accession>
<dbReference type="WBParaSite" id="maker-uti_cns_0010841-snap-gene-0.2-mRNA-1">
    <property type="protein sequence ID" value="maker-uti_cns_0010841-snap-gene-0.2-mRNA-1"/>
    <property type="gene ID" value="maker-uti_cns_0010841-snap-gene-0.2"/>
</dbReference>
<feature type="region of interest" description="Disordered" evidence="3">
    <location>
        <begin position="1"/>
        <end position="37"/>
    </location>
</feature>
<dbReference type="InterPro" id="IPR013625">
    <property type="entry name" value="PTB"/>
</dbReference>
<evidence type="ECO:0000256" key="2">
    <source>
        <dbReference type="PROSITE-ProRule" id="PRU00191"/>
    </source>
</evidence>
<dbReference type="SUPFAM" id="SSF55550">
    <property type="entry name" value="SH2 domain"/>
    <property type="match status" value="1"/>
</dbReference>
<dbReference type="InterPro" id="IPR000980">
    <property type="entry name" value="SH2"/>
</dbReference>
<name>A0A1I8IAG4_9PLAT</name>
<dbReference type="GO" id="GO:0005925">
    <property type="term" value="C:focal adhesion"/>
    <property type="evidence" value="ECO:0007669"/>
    <property type="project" value="TreeGrafter"/>
</dbReference>
<dbReference type="PANTHER" id="PTHR45734:SF10">
    <property type="entry name" value="BLISTERY, ISOFORM A"/>
    <property type="match status" value="1"/>
</dbReference>